<dbReference type="GO" id="GO:0000287">
    <property type="term" value="F:magnesium ion binding"/>
    <property type="evidence" value="ECO:0007669"/>
    <property type="project" value="UniProtKB-UniRule"/>
</dbReference>
<dbReference type="SUPFAM" id="SSF51391">
    <property type="entry name" value="Thiamin phosphate synthase"/>
    <property type="match status" value="1"/>
</dbReference>
<dbReference type="InterPro" id="IPR036206">
    <property type="entry name" value="ThiamineP_synth_sf"/>
</dbReference>
<name>A0A5M8QPZ8_9BACT</name>
<keyword evidence="3 9" id="KW-0479">Metal-binding</keyword>
<comment type="catalytic activity">
    <reaction evidence="6 9 10">
        <text>4-methyl-5-(2-phosphooxyethyl)-thiazole + 4-amino-2-methyl-5-(diphosphooxymethyl)pyrimidine + H(+) = thiamine phosphate + diphosphate</text>
        <dbReference type="Rhea" id="RHEA:22328"/>
        <dbReference type="ChEBI" id="CHEBI:15378"/>
        <dbReference type="ChEBI" id="CHEBI:33019"/>
        <dbReference type="ChEBI" id="CHEBI:37575"/>
        <dbReference type="ChEBI" id="CHEBI:57841"/>
        <dbReference type="ChEBI" id="CHEBI:58296"/>
        <dbReference type="EC" id="2.5.1.3"/>
    </reaction>
</comment>
<evidence type="ECO:0000256" key="9">
    <source>
        <dbReference type="HAMAP-Rule" id="MF_00097"/>
    </source>
</evidence>
<comment type="function">
    <text evidence="9">Condenses 4-methyl-5-(beta-hydroxyethyl)thiazole monophosphate (THZ-P) and 2-methyl-4-amino-5-hydroxymethyl pyrimidine pyrophosphate (HMP-PP) to form thiamine monophosphate (TMP).</text>
</comment>
<dbReference type="RefSeq" id="WP_139013049.1">
    <property type="nucleotide sequence ID" value="NZ_VBSN01000049.1"/>
</dbReference>
<comment type="similarity">
    <text evidence="9 10">Belongs to the thiamine-phosphate synthase family.</text>
</comment>
<dbReference type="OrthoDB" id="9812206at2"/>
<dbReference type="InterPro" id="IPR013785">
    <property type="entry name" value="Aldolase_TIM"/>
</dbReference>
<evidence type="ECO:0000256" key="10">
    <source>
        <dbReference type="RuleBase" id="RU003826"/>
    </source>
</evidence>
<dbReference type="UniPathway" id="UPA00060">
    <property type="reaction ID" value="UER00141"/>
</dbReference>
<dbReference type="EMBL" id="VBSN01000049">
    <property type="protein sequence ID" value="KAA6438245.1"/>
    <property type="molecule type" value="Genomic_DNA"/>
</dbReference>
<feature type="binding site" evidence="9">
    <location>
        <begin position="130"/>
        <end position="132"/>
    </location>
    <ligand>
        <name>2-[(2R,5Z)-2-carboxy-4-methylthiazol-5(2H)-ylidene]ethyl phosphate</name>
        <dbReference type="ChEBI" id="CHEBI:62899"/>
    </ligand>
</feature>
<dbReference type="NCBIfam" id="TIGR00693">
    <property type="entry name" value="thiE"/>
    <property type="match status" value="1"/>
</dbReference>
<feature type="binding site" evidence="9">
    <location>
        <position position="166"/>
    </location>
    <ligand>
        <name>2-[(2R,5Z)-2-carboxy-4-methylthiazol-5(2H)-ylidene]ethyl phosphate</name>
        <dbReference type="ChEBI" id="CHEBI:62899"/>
    </ligand>
</feature>
<dbReference type="Pfam" id="PF02581">
    <property type="entry name" value="TMP-TENI"/>
    <property type="match status" value="1"/>
</dbReference>
<evidence type="ECO:0000256" key="4">
    <source>
        <dbReference type="ARBA" id="ARBA00022842"/>
    </source>
</evidence>
<comment type="catalytic activity">
    <reaction evidence="8 9 10">
        <text>2-[(2R,5Z)-2-carboxy-4-methylthiazol-5(2H)-ylidene]ethyl phosphate + 4-amino-2-methyl-5-(diphosphooxymethyl)pyrimidine + 2 H(+) = thiamine phosphate + CO2 + diphosphate</text>
        <dbReference type="Rhea" id="RHEA:47844"/>
        <dbReference type="ChEBI" id="CHEBI:15378"/>
        <dbReference type="ChEBI" id="CHEBI:16526"/>
        <dbReference type="ChEBI" id="CHEBI:33019"/>
        <dbReference type="ChEBI" id="CHEBI:37575"/>
        <dbReference type="ChEBI" id="CHEBI:57841"/>
        <dbReference type="ChEBI" id="CHEBI:62899"/>
        <dbReference type="EC" id="2.5.1.3"/>
    </reaction>
</comment>
<comment type="caution">
    <text evidence="13">The sequence shown here is derived from an EMBL/GenBank/DDBJ whole genome shotgun (WGS) entry which is preliminary data.</text>
</comment>
<dbReference type="GO" id="GO:0004789">
    <property type="term" value="F:thiamine-phosphate diphosphorylase activity"/>
    <property type="evidence" value="ECO:0007669"/>
    <property type="project" value="UniProtKB-UniRule"/>
</dbReference>
<dbReference type="GO" id="GO:0009229">
    <property type="term" value="P:thiamine diphosphate biosynthetic process"/>
    <property type="evidence" value="ECO:0007669"/>
    <property type="project" value="UniProtKB-UniRule"/>
</dbReference>
<comment type="catalytic activity">
    <reaction evidence="7 9 10">
        <text>2-(2-carboxy-4-methylthiazol-5-yl)ethyl phosphate + 4-amino-2-methyl-5-(diphosphooxymethyl)pyrimidine + 2 H(+) = thiamine phosphate + CO2 + diphosphate</text>
        <dbReference type="Rhea" id="RHEA:47848"/>
        <dbReference type="ChEBI" id="CHEBI:15378"/>
        <dbReference type="ChEBI" id="CHEBI:16526"/>
        <dbReference type="ChEBI" id="CHEBI:33019"/>
        <dbReference type="ChEBI" id="CHEBI:37575"/>
        <dbReference type="ChEBI" id="CHEBI:57841"/>
        <dbReference type="ChEBI" id="CHEBI:62890"/>
        <dbReference type="EC" id="2.5.1.3"/>
    </reaction>
</comment>
<evidence type="ECO:0000313" key="13">
    <source>
        <dbReference type="EMBL" id="KAA6438245.1"/>
    </source>
</evidence>
<feature type="binding site" evidence="9">
    <location>
        <begin position="33"/>
        <end position="37"/>
    </location>
    <ligand>
        <name>4-amino-2-methyl-5-(diphosphooxymethyl)pyrimidine</name>
        <dbReference type="ChEBI" id="CHEBI:57841"/>
    </ligand>
</feature>
<feature type="binding site" evidence="9">
    <location>
        <position position="133"/>
    </location>
    <ligand>
        <name>4-amino-2-methyl-5-(diphosphooxymethyl)pyrimidine</name>
        <dbReference type="ChEBI" id="CHEBI:57841"/>
    </ligand>
</feature>
<evidence type="ECO:0000256" key="1">
    <source>
        <dbReference type="ARBA" id="ARBA00005165"/>
    </source>
</evidence>
<dbReference type="EC" id="2.5.1.3" evidence="9"/>
<dbReference type="PANTHER" id="PTHR20857:SF15">
    <property type="entry name" value="THIAMINE-PHOSPHATE SYNTHASE"/>
    <property type="match status" value="1"/>
</dbReference>
<feature type="binding site" evidence="9">
    <location>
        <position position="85"/>
    </location>
    <ligand>
        <name>Mg(2+)</name>
        <dbReference type="ChEBI" id="CHEBI:18420"/>
    </ligand>
</feature>
<evidence type="ECO:0000256" key="3">
    <source>
        <dbReference type="ARBA" id="ARBA00022723"/>
    </source>
</evidence>
<evidence type="ECO:0000256" key="2">
    <source>
        <dbReference type="ARBA" id="ARBA00022679"/>
    </source>
</evidence>
<reference evidence="13 14" key="1">
    <citation type="submission" date="2019-05" db="EMBL/GenBank/DDBJ databases">
        <authorList>
            <person name="Qu J.-H."/>
        </authorList>
    </citation>
    <scope>NUCLEOTIDE SEQUENCE [LARGE SCALE GENOMIC DNA]</scope>
    <source>
        <strain evidence="13 14">NS28</strain>
    </source>
</reference>
<dbReference type="PANTHER" id="PTHR20857">
    <property type="entry name" value="THIAMINE-PHOSPHATE PYROPHOSPHORYLASE"/>
    <property type="match status" value="1"/>
</dbReference>
<feature type="binding site" evidence="9">
    <location>
        <position position="66"/>
    </location>
    <ligand>
        <name>Mg(2+)</name>
        <dbReference type="ChEBI" id="CHEBI:18420"/>
    </ligand>
</feature>
<evidence type="ECO:0000259" key="12">
    <source>
        <dbReference type="Pfam" id="PF02581"/>
    </source>
</evidence>
<organism evidence="13 14">
    <name type="scientific">Dyadobacter flavalbus</name>
    <dbReference type="NCBI Taxonomy" id="2579942"/>
    <lineage>
        <taxon>Bacteria</taxon>
        <taxon>Pseudomonadati</taxon>
        <taxon>Bacteroidota</taxon>
        <taxon>Cytophagia</taxon>
        <taxon>Cytophagales</taxon>
        <taxon>Spirosomataceae</taxon>
        <taxon>Dyadobacter</taxon>
    </lineage>
</organism>
<feature type="binding site" evidence="9">
    <location>
        <position position="104"/>
    </location>
    <ligand>
        <name>4-amino-2-methyl-5-(diphosphooxymethyl)pyrimidine</name>
        <dbReference type="ChEBI" id="CHEBI:57841"/>
    </ligand>
</feature>
<dbReference type="Gene3D" id="3.20.20.70">
    <property type="entry name" value="Aldolase class I"/>
    <property type="match status" value="1"/>
</dbReference>
<comment type="cofactor">
    <cofactor evidence="9">
        <name>Mg(2+)</name>
        <dbReference type="ChEBI" id="CHEBI:18420"/>
    </cofactor>
    <text evidence="9">Binds 1 Mg(2+) ion per subunit.</text>
</comment>
<dbReference type="GO" id="GO:0005737">
    <property type="term" value="C:cytoplasm"/>
    <property type="evidence" value="ECO:0007669"/>
    <property type="project" value="TreeGrafter"/>
</dbReference>
<dbReference type="NCBIfam" id="NF000736">
    <property type="entry name" value="PRK00043.2-3"/>
    <property type="match status" value="1"/>
</dbReference>
<gene>
    <name evidence="9" type="primary">thiE</name>
    <name evidence="13" type="ORF">FEM33_16195</name>
</gene>
<evidence type="ECO:0000256" key="11">
    <source>
        <dbReference type="RuleBase" id="RU004253"/>
    </source>
</evidence>
<proteinExistence type="inferred from homology"/>
<keyword evidence="2 9" id="KW-0808">Transferase</keyword>
<dbReference type="AlphaFoldDB" id="A0A5M8QPZ8"/>
<keyword evidence="4 9" id="KW-0460">Magnesium</keyword>
<evidence type="ECO:0000256" key="6">
    <source>
        <dbReference type="ARBA" id="ARBA00047334"/>
    </source>
</evidence>
<dbReference type="Proteomes" id="UP000323994">
    <property type="component" value="Unassembled WGS sequence"/>
</dbReference>
<dbReference type="CDD" id="cd00564">
    <property type="entry name" value="TMP_TenI"/>
    <property type="match status" value="1"/>
</dbReference>
<feature type="binding site" evidence="9">
    <location>
        <position position="65"/>
    </location>
    <ligand>
        <name>4-amino-2-methyl-5-(diphosphooxymethyl)pyrimidine</name>
        <dbReference type="ChEBI" id="CHEBI:57841"/>
    </ligand>
</feature>
<dbReference type="InterPro" id="IPR022998">
    <property type="entry name" value="ThiamineP_synth_TenI"/>
</dbReference>
<comment type="pathway">
    <text evidence="1 9 11">Cofactor biosynthesis; thiamine diphosphate biosynthesis; thiamine phosphate from 4-amino-2-methyl-5-diphosphomethylpyrimidine and 4-methyl-5-(2-phosphoethyl)-thiazole: step 1/1.</text>
</comment>
<comment type="caution">
    <text evidence="9">Lacks conserved residue(s) required for the propagation of feature annotation.</text>
</comment>
<protein>
    <recommendedName>
        <fullName evidence="9">Thiamine-phosphate synthase</fullName>
        <shortName evidence="9">TP synthase</shortName>
        <shortName evidence="9">TPS</shortName>
        <ecNumber evidence="9">2.5.1.3</ecNumber>
    </recommendedName>
    <alternativeName>
        <fullName evidence="9">Thiamine-phosphate pyrophosphorylase</fullName>
        <shortName evidence="9">TMP pyrophosphorylase</shortName>
        <shortName evidence="9">TMP-PPase</shortName>
    </alternativeName>
</protein>
<evidence type="ECO:0000256" key="8">
    <source>
        <dbReference type="ARBA" id="ARBA00047883"/>
    </source>
</evidence>
<evidence type="ECO:0000256" key="5">
    <source>
        <dbReference type="ARBA" id="ARBA00022977"/>
    </source>
</evidence>
<feature type="domain" description="Thiamine phosphate synthase/TenI" evidence="12">
    <location>
        <begin position="8"/>
        <end position="189"/>
    </location>
</feature>
<evidence type="ECO:0000313" key="14">
    <source>
        <dbReference type="Proteomes" id="UP000323994"/>
    </source>
</evidence>
<dbReference type="HAMAP" id="MF_00097">
    <property type="entry name" value="TMP_synthase"/>
    <property type="match status" value="1"/>
</dbReference>
<dbReference type="GO" id="GO:0009228">
    <property type="term" value="P:thiamine biosynthetic process"/>
    <property type="evidence" value="ECO:0007669"/>
    <property type="project" value="UniProtKB-KW"/>
</dbReference>
<keyword evidence="14" id="KW-1185">Reference proteome</keyword>
<keyword evidence="5 9" id="KW-0784">Thiamine biosynthesis</keyword>
<accession>A0A5M8QPZ8</accession>
<evidence type="ECO:0000256" key="7">
    <source>
        <dbReference type="ARBA" id="ARBA00047851"/>
    </source>
</evidence>
<dbReference type="PROSITE" id="PS50007">
    <property type="entry name" value="PIPLC_X_DOMAIN"/>
    <property type="match status" value="1"/>
</dbReference>
<dbReference type="InterPro" id="IPR034291">
    <property type="entry name" value="TMP_synthase"/>
</dbReference>
<sequence>MIDKLQFISSESSGITHIDSIQNALEAGCRWIQLRIKNQPAEVVLQIAYEAQNLCKRYQAKLIINDYASVAKAVNAYGLHLGLSDMPIPAARKITGSNTIIGGTANTLDDILNRIKEGADYVGLGPFRFTPTKQNLSPVLGLEGYKSQMEMLRQLGYAVPVIAIGGITAEDIPEILETGIYGVAMSGAIQLAENKKDLISTINNLLC</sequence>